<dbReference type="NCBIfam" id="TIGR03164">
    <property type="entry name" value="UHCUDC"/>
    <property type="match status" value="1"/>
</dbReference>
<dbReference type="HOGENOM" id="CLU_092522_1_1_6"/>
<dbReference type="GO" id="GO:0051997">
    <property type="term" value="F:2-oxo-4-hydroxy-4-carboxy-5-ureidoimidazoline decarboxylase activity"/>
    <property type="evidence" value="ECO:0007669"/>
    <property type="project" value="UniProtKB-EC"/>
</dbReference>
<evidence type="ECO:0000256" key="2">
    <source>
        <dbReference type="ARBA" id="ARBA00004754"/>
    </source>
</evidence>
<evidence type="ECO:0000313" key="9">
    <source>
        <dbReference type="Proteomes" id="UP000006735"/>
    </source>
</evidence>
<accession>Q05HR3</accession>
<feature type="domain" description="Oxo-4-hydroxy-4-carboxy-5-ureidoimidazoline decarboxylase" evidence="7">
    <location>
        <begin position="25"/>
        <end position="176"/>
    </location>
</feature>
<dbReference type="EC" id="4.1.1.97" evidence="3"/>
<sequence>MAGTWWPRRSRCKARTHERGDDRELGDATFVARYRDLFEYSPWAAERALRRRRFDNVYRGLMQVVYDASPEDQVALIRAHPELAGNAAIDRTLTEASAAEQASAVLDRLGESQFKRFHALNQAYRHRFGFSFVLCVLLHDKAGSLTALEQRLEASRSAEITTAIAEIGKIVHLRLEALPCAWPNSNAPSPATCNAWTRAAMPGCNRACIRPGTSTT</sequence>
<gene>
    <name evidence="8" type="ordered locus">XOO4939</name>
</gene>
<evidence type="ECO:0000256" key="1">
    <source>
        <dbReference type="ARBA" id="ARBA00001163"/>
    </source>
</evidence>
<keyword evidence="6" id="KW-0456">Lyase</keyword>
<dbReference type="Proteomes" id="UP000006735">
    <property type="component" value="Chromosome"/>
</dbReference>
<comment type="pathway">
    <text evidence="2">Purine metabolism; urate degradation; (S)-allantoin from urate: step 3/3.</text>
</comment>
<name>Q05HR3_XANOR</name>
<dbReference type="KEGG" id="xoo:XOO4939"/>
<dbReference type="InterPro" id="IPR036778">
    <property type="entry name" value="OHCU_decarboxylase_sf"/>
</dbReference>
<dbReference type="GO" id="GO:0006144">
    <property type="term" value="P:purine nucleobase metabolic process"/>
    <property type="evidence" value="ECO:0007669"/>
    <property type="project" value="UniProtKB-KW"/>
</dbReference>
<dbReference type="InterPro" id="IPR017580">
    <property type="entry name" value="OHCU_decarboxylase-1"/>
</dbReference>
<keyword evidence="9" id="KW-1185">Reference proteome</keyword>
<dbReference type="GO" id="GO:0000255">
    <property type="term" value="P:allantoin metabolic process"/>
    <property type="evidence" value="ECO:0007669"/>
    <property type="project" value="InterPro"/>
</dbReference>
<dbReference type="AlphaFoldDB" id="Q05HR3"/>
<evidence type="ECO:0000256" key="6">
    <source>
        <dbReference type="ARBA" id="ARBA00023239"/>
    </source>
</evidence>
<dbReference type="InterPro" id="IPR018020">
    <property type="entry name" value="OHCU_decarboxylase"/>
</dbReference>
<evidence type="ECO:0000313" key="8">
    <source>
        <dbReference type="EMBL" id="ABJ90039.1"/>
    </source>
</evidence>
<reference evidence="8 9" key="1">
    <citation type="journal article" date="2005" name="Nucleic Acids Res.">
        <title>The genome sequence of Xanthomonas oryzae pathovar oryzae KACC10331, the bacterial blight pathogen of rice.</title>
        <authorList>
            <person name="Lee B.M."/>
            <person name="Park Y.J."/>
            <person name="Park D.S."/>
            <person name="Kang H.W."/>
            <person name="Kim J.G."/>
            <person name="Song E.S."/>
            <person name="Park I.C."/>
            <person name="Yoon U.H."/>
            <person name="Hahn J.H."/>
            <person name="Koo B.S."/>
            <person name="Lee G.B."/>
            <person name="Kim H."/>
            <person name="Park H.S."/>
            <person name="Yoon K.O."/>
            <person name="Kim J.H."/>
            <person name="Jung C.H."/>
            <person name="Koh N.H."/>
            <person name="Seo J.S."/>
            <person name="Go S.J."/>
        </authorList>
    </citation>
    <scope>NUCLEOTIDE SEQUENCE [LARGE SCALE GENOMIC DNA]</scope>
    <source>
        <strain evidence="9">KACC10331 / KXO85</strain>
    </source>
</reference>
<dbReference type="PANTHER" id="PTHR43466:SF1">
    <property type="entry name" value="2-OXO-4-HYDROXY-4-CARBOXY-5-UREIDOIMIDAZOLINE DECARBOXYLASE-RELATED"/>
    <property type="match status" value="1"/>
</dbReference>
<organism evidence="8 9">
    <name type="scientific">Xanthomonas oryzae pv. oryzae (strain KACC10331 / KXO85)</name>
    <dbReference type="NCBI Taxonomy" id="291331"/>
    <lineage>
        <taxon>Bacteria</taxon>
        <taxon>Pseudomonadati</taxon>
        <taxon>Pseudomonadota</taxon>
        <taxon>Gammaproteobacteria</taxon>
        <taxon>Lysobacterales</taxon>
        <taxon>Lysobacteraceae</taxon>
        <taxon>Xanthomonas</taxon>
    </lineage>
</organism>
<dbReference type="STRING" id="291331.XOO4939"/>
<keyword evidence="5" id="KW-0210">Decarboxylase</keyword>
<dbReference type="Gene3D" id="1.10.3330.10">
    <property type="entry name" value="Oxo-4-hydroxy-4-carboxy-5-ureidoimidazoline decarboxylase"/>
    <property type="match status" value="1"/>
</dbReference>
<keyword evidence="4" id="KW-0659">Purine metabolism</keyword>
<dbReference type="GO" id="GO:0019628">
    <property type="term" value="P:urate catabolic process"/>
    <property type="evidence" value="ECO:0007669"/>
    <property type="project" value="UniProtKB-UniPathway"/>
</dbReference>
<evidence type="ECO:0000259" key="7">
    <source>
        <dbReference type="Pfam" id="PF09349"/>
    </source>
</evidence>
<evidence type="ECO:0000256" key="3">
    <source>
        <dbReference type="ARBA" id="ARBA00012257"/>
    </source>
</evidence>
<comment type="catalytic activity">
    <reaction evidence="1">
        <text>5-hydroxy-2-oxo-4-ureido-2,5-dihydro-1H-imidazole-5-carboxylate + H(+) = (S)-allantoin + CO2</text>
        <dbReference type="Rhea" id="RHEA:26301"/>
        <dbReference type="ChEBI" id="CHEBI:15378"/>
        <dbReference type="ChEBI" id="CHEBI:15678"/>
        <dbReference type="ChEBI" id="CHEBI:16526"/>
        <dbReference type="ChEBI" id="CHEBI:58639"/>
        <dbReference type="EC" id="4.1.1.97"/>
    </reaction>
</comment>
<protein>
    <recommendedName>
        <fullName evidence="3">2-oxo-4-hydroxy-4-carboxy-5-ureidoimidazoline decarboxylase</fullName>
        <ecNumber evidence="3">4.1.1.97</ecNumber>
    </recommendedName>
</protein>
<dbReference type="Pfam" id="PF09349">
    <property type="entry name" value="OHCU_decarbox"/>
    <property type="match status" value="1"/>
</dbReference>
<dbReference type="EMBL" id="AE013598">
    <property type="protein sequence ID" value="ABJ90039.1"/>
    <property type="molecule type" value="Genomic_DNA"/>
</dbReference>
<evidence type="ECO:0000256" key="5">
    <source>
        <dbReference type="ARBA" id="ARBA00022793"/>
    </source>
</evidence>
<proteinExistence type="predicted"/>
<dbReference type="UniPathway" id="UPA00394">
    <property type="reaction ID" value="UER00652"/>
</dbReference>
<dbReference type="SUPFAM" id="SSF158694">
    <property type="entry name" value="UraD-Like"/>
    <property type="match status" value="1"/>
</dbReference>
<evidence type="ECO:0000256" key="4">
    <source>
        <dbReference type="ARBA" id="ARBA00022631"/>
    </source>
</evidence>
<dbReference type="PANTHER" id="PTHR43466">
    <property type="entry name" value="2-OXO-4-HYDROXY-4-CARBOXY-5-UREIDOIMIDAZOLINE DECARBOXYLASE-RELATED"/>
    <property type="match status" value="1"/>
</dbReference>